<feature type="active site" description="Proton donor" evidence="1">
    <location>
        <position position="57"/>
    </location>
</feature>
<dbReference type="FunFam" id="3.20.20.100:FF:000029">
    <property type="entry name" value="Aldo-keto reductase"/>
    <property type="match status" value="1"/>
</dbReference>
<dbReference type="InterPro" id="IPR018170">
    <property type="entry name" value="Aldo/ket_reductase_CS"/>
</dbReference>
<dbReference type="PANTHER" id="PTHR11732">
    <property type="entry name" value="ALDO/KETO REDUCTASE"/>
    <property type="match status" value="1"/>
</dbReference>
<organism evidence="5 6">
    <name type="scientific">Mesorhabditis belari</name>
    <dbReference type="NCBI Taxonomy" id="2138241"/>
    <lineage>
        <taxon>Eukaryota</taxon>
        <taxon>Metazoa</taxon>
        <taxon>Ecdysozoa</taxon>
        <taxon>Nematoda</taxon>
        <taxon>Chromadorea</taxon>
        <taxon>Rhabditida</taxon>
        <taxon>Rhabditina</taxon>
        <taxon>Rhabditomorpha</taxon>
        <taxon>Rhabditoidea</taxon>
        <taxon>Rhabditidae</taxon>
        <taxon>Mesorhabditinae</taxon>
        <taxon>Mesorhabditis</taxon>
    </lineage>
</organism>
<evidence type="ECO:0000259" key="4">
    <source>
        <dbReference type="Pfam" id="PF00248"/>
    </source>
</evidence>
<evidence type="ECO:0000256" key="2">
    <source>
        <dbReference type="PIRSR" id="PIRSR000097-2"/>
    </source>
</evidence>
<dbReference type="InterPro" id="IPR036812">
    <property type="entry name" value="NAD(P)_OxRdtase_dom_sf"/>
</dbReference>
<protein>
    <submittedName>
        <fullName evidence="6">NADP-dependent oxidoreductase domain-containing protein</fullName>
    </submittedName>
</protein>
<name>A0AAF3FR22_9BILA</name>
<proteinExistence type="predicted"/>
<dbReference type="PIRSF" id="PIRSF000097">
    <property type="entry name" value="AKR"/>
    <property type="match status" value="1"/>
</dbReference>
<dbReference type="GO" id="GO:0016491">
    <property type="term" value="F:oxidoreductase activity"/>
    <property type="evidence" value="ECO:0007669"/>
    <property type="project" value="InterPro"/>
</dbReference>
<keyword evidence="5" id="KW-1185">Reference proteome</keyword>
<dbReference type="PRINTS" id="PR00069">
    <property type="entry name" value="ALDKETRDTASE"/>
</dbReference>
<reference evidence="6" key="1">
    <citation type="submission" date="2024-02" db="UniProtKB">
        <authorList>
            <consortium name="WormBaseParasite"/>
        </authorList>
    </citation>
    <scope>IDENTIFICATION</scope>
</reference>
<dbReference type="PROSITE" id="PS00798">
    <property type="entry name" value="ALDOKETO_REDUCTASE_1"/>
    <property type="match status" value="1"/>
</dbReference>
<dbReference type="WBParaSite" id="MBELARI_LOCUS9650">
    <property type="protein sequence ID" value="MBELARI_LOCUS9650"/>
    <property type="gene ID" value="MBELARI_LOCUS9650"/>
</dbReference>
<evidence type="ECO:0000256" key="3">
    <source>
        <dbReference type="PIRSR" id="PIRSR000097-3"/>
    </source>
</evidence>
<evidence type="ECO:0000256" key="1">
    <source>
        <dbReference type="PIRSR" id="PIRSR000097-1"/>
    </source>
</evidence>
<dbReference type="Proteomes" id="UP000887575">
    <property type="component" value="Unassembled WGS sequence"/>
</dbReference>
<feature type="site" description="Lowers pKa of active site Tyr" evidence="3">
    <location>
        <position position="86"/>
    </location>
</feature>
<dbReference type="InterPro" id="IPR020471">
    <property type="entry name" value="AKR"/>
</dbReference>
<evidence type="ECO:0000313" key="5">
    <source>
        <dbReference type="Proteomes" id="UP000887575"/>
    </source>
</evidence>
<accession>A0AAF3FR22</accession>
<dbReference type="Gene3D" id="3.20.20.100">
    <property type="entry name" value="NADP-dependent oxidoreductase domain"/>
    <property type="match status" value="1"/>
</dbReference>
<dbReference type="Pfam" id="PF00248">
    <property type="entry name" value="Aldo_ket_red"/>
    <property type="match status" value="1"/>
</dbReference>
<feature type="domain" description="NADP-dependent oxidoreductase" evidence="4">
    <location>
        <begin position="24"/>
        <end position="287"/>
    </location>
</feature>
<evidence type="ECO:0000313" key="6">
    <source>
        <dbReference type="WBParaSite" id="MBELARI_LOCUS9650"/>
    </source>
</evidence>
<dbReference type="InterPro" id="IPR023210">
    <property type="entry name" value="NADP_OxRdtase_dom"/>
</dbReference>
<dbReference type="AlphaFoldDB" id="A0AAF3FR22"/>
<feature type="binding site" evidence="2">
    <location>
        <position position="119"/>
    </location>
    <ligand>
        <name>substrate</name>
    </ligand>
</feature>
<dbReference type="SUPFAM" id="SSF51430">
    <property type="entry name" value="NAD(P)-linked oxidoreductase"/>
    <property type="match status" value="1"/>
</dbReference>
<sequence length="323" mass="36787">MLEMFGHKKQPTVTLSNGVEMPLLGFGTWQSNDEAGKEAVKEAVRAGYRLIDTASIYENEGMIGQALQELYDEGVVKREDIFITTKLWIEKAHPDKHLAAIENALQLLGTSYVDLFLMHMPPLMHDDLAIEDVWQGIERLYDLGLTRAIGVSNCSFKQMERIRKIAKTPIHNTQNECHVYFPCHDLQAYCKLHNISLTSYATLGSANREAFQMFKWVKGNPSPLANPTVQLIAERHGKSPAQVLLRYMLERGIATIPKASTPQRIRENIDILDFHLSTEEVKKLGSLKEHIRYFVFQEFKDHPEYPFHQCGAARQAIDAMNGY</sequence>